<keyword evidence="3" id="KW-1185">Reference proteome</keyword>
<feature type="transmembrane region" description="Helical" evidence="1">
    <location>
        <begin position="49"/>
        <end position="70"/>
    </location>
</feature>
<evidence type="ECO:0000313" key="2">
    <source>
        <dbReference type="EMBL" id="AGK86961.1"/>
    </source>
</evidence>
<evidence type="ECO:0000256" key="1">
    <source>
        <dbReference type="SAM" id="Phobius"/>
    </source>
</evidence>
<accession>R4JGP8</accession>
<sequence>MSMLTTIAVACYTLVGISFVINLEALLSESRKLKKQGQHPLTGNNIFTLVLRTFAEAVTVFLTLLLFTALDVNETVTMGVAIMTGVTLLRGAAAYAATLFALSVTIHIGRRKKKKEVAEEVKKLSKTF</sequence>
<proteinExistence type="predicted"/>
<reference evidence="2 3" key="1">
    <citation type="submission" date="2013-02" db="EMBL/GenBank/DDBJ databases">
        <authorList>
            <person name="Lukaszewicz M."/>
            <person name="Biegalska A."/>
            <person name="Krasowska A."/>
        </authorList>
    </citation>
    <scope>NUCLEOTIDE SEQUENCE [LARGE SCALE GENOMIC DNA]</scope>
</reference>
<evidence type="ECO:0000313" key="3">
    <source>
        <dbReference type="Proteomes" id="UP000258501"/>
    </source>
</evidence>
<keyword evidence="1" id="KW-0472">Membrane</keyword>
<protein>
    <submittedName>
        <fullName evidence="2">Uncharacterized protein</fullName>
    </submittedName>
</protein>
<dbReference type="Proteomes" id="UP000258501">
    <property type="component" value="Segment"/>
</dbReference>
<organism evidence="2 3">
    <name type="scientific">Bacillus phage SIOphi</name>
    <dbReference type="NCBI Taxonomy" id="1285382"/>
    <lineage>
        <taxon>Viruses</taxon>
        <taxon>Duplodnaviria</taxon>
        <taxon>Heunggongvirae</taxon>
        <taxon>Uroviricota</taxon>
        <taxon>Caudoviricetes</taxon>
        <taxon>Herelleviridae</taxon>
        <taxon>Bastillevirinae</taxon>
        <taxon>Siophivirus</taxon>
        <taxon>Siophivirus SIOphi</taxon>
    </lineage>
</organism>
<dbReference type="Pfam" id="PF24195">
    <property type="entry name" value="DUF7420"/>
    <property type="match status" value="1"/>
</dbReference>
<gene>
    <name evidence="2" type="ORF">SIOphi_00765</name>
</gene>
<keyword evidence="1" id="KW-1133">Transmembrane helix</keyword>
<feature type="transmembrane region" description="Helical" evidence="1">
    <location>
        <begin position="82"/>
        <end position="106"/>
    </location>
</feature>
<name>R4JGP8_9CAUD</name>
<feature type="transmembrane region" description="Helical" evidence="1">
    <location>
        <begin position="6"/>
        <end position="28"/>
    </location>
</feature>
<dbReference type="EMBL" id="KC699836">
    <property type="protein sequence ID" value="AGK86961.1"/>
    <property type="molecule type" value="Genomic_DNA"/>
</dbReference>
<dbReference type="InterPro" id="IPR055843">
    <property type="entry name" value="DUF7420"/>
</dbReference>
<dbReference type="OrthoDB" id="15384at10239"/>
<keyword evidence="1" id="KW-0812">Transmembrane</keyword>